<dbReference type="AlphaFoldDB" id="A0A4P7D7Z0"/>
<keyword evidence="3" id="KW-0285">Flavoprotein</keyword>
<evidence type="ECO:0000256" key="4">
    <source>
        <dbReference type="ARBA" id="ARBA00022827"/>
    </source>
</evidence>
<dbReference type="InterPro" id="IPR036188">
    <property type="entry name" value="FAD/NAD-bd_sf"/>
</dbReference>
<dbReference type="OrthoDB" id="9766402at2"/>
<keyword evidence="4" id="KW-0274">FAD</keyword>
<dbReference type="GO" id="GO:0004497">
    <property type="term" value="F:monooxygenase activity"/>
    <property type="evidence" value="ECO:0007669"/>
    <property type="project" value="UniProtKB-KW"/>
</dbReference>
<dbReference type="SUPFAM" id="SSF51905">
    <property type="entry name" value="FAD/NAD(P)-binding domain"/>
    <property type="match status" value="2"/>
</dbReference>
<sequence>MSNEVITASPKHAAAGVDYDAIIVGAGFSGLGMLHHLNQLGLRSHVFEAGTGVGGTWYWNRYPGARTDSEFYYYSFSFSREVRDAWKWSERYPAQPEVLRYLEFVAEKLELKQDISFNTKITRAEYDEDRNLWRVTTAQGEVFTARWFVSGMGVLSAPSTPKIKGIESFRGQVYQTATWPKQGVDLSGKRVGLIGVGASGVQIVPVIAPVVKDLFVFQRTPNYVVASSNYKVEDDWMSKIRTNYDDIHKQAVSHGFAVPFKKPTVGAKDVSPEERERVFEEGWKEGGFHFMLETFNDLATNEESNAYASDFIRRKIRETVKDPLKAELLCPKDYPFNGKRPPGGHGYYEAFNRENVHLVDIRANGIDEVTETGVRVGERHVEIDVLIFATGFDAMTGTLTRIDIVGRDGLVLRDKWKDGLRTNMGLAVNGFPNFFMILGPQTPYANLPVAIQEAVGWVSRAIRYAEENRIACMESSAEAEEAWAHEVHRAGSATIMAQGGSAHAWFLGANIPGKPREFNVYMGGADVYFRRCEEIASNGFRGFHEGALATA</sequence>
<dbReference type="InterPro" id="IPR050775">
    <property type="entry name" value="FAD-binding_Monooxygenases"/>
</dbReference>
<name>A0A4P7D7Z0_9BURK</name>
<dbReference type="Pfam" id="PF13738">
    <property type="entry name" value="Pyr_redox_3"/>
    <property type="match status" value="1"/>
</dbReference>
<dbReference type="Proteomes" id="UP000295727">
    <property type="component" value="Chromosome 4"/>
</dbReference>
<evidence type="ECO:0000313" key="8">
    <source>
        <dbReference type="EMBL" id="QBR02894.1"/>
    </source>
</evidence>
<proteinExistence type="inferred from homology"/>
<dbReference type="PANTHER" id="PTHR43098:SF3">
    <property type="entry name" value="L-ORNITHINE N(5)-MONOOXYGENASE-RELATED"/>
    <property type="match status" value="1"/>
</dbReference>
<keyword evidence="5" id="KW-0521">NADP</keyword>
<dbReference type="Gene3D" id="3.50.50.60">
    <property type="entry name" value="FAD/NAD(P)-binding domain"/>
    <property type="match status" value="2"/>
</dbReference>
<reference evidence="8 9" key="1">
    <citation type="submission" date="2019-03" db="EMBL/GenBank/DDBJ databases">
        <title>Paraburkholderia sp. 7MH5, isolated from subtropical forest soil.</title>
        <authorList>
            <person name="Gao Z.-H."/>
            <person name="Qiu L.-H."/>
        </authorList>
    </citation>
    <scope>NUCLEOTIDE SEQUENCE [LARGE SCALE GENOMIC DNA]</scope>
    <source>
        <strain evidence="8 9">7MH5</strain>
    </source>
</reference>
<evidence type="ECO:0000256" key="6">
    <source>
        <dbReference type="ARBA" id="ARBA00023002"/>
    </source>
</evidence>
<dbReference type="RefSeq" id="WP_134758405.1">
    <property type="nucleotide sequence ID" value="NZ_CP038151.1"/>
</dbReference>
<dbReference type="KEGG" id="ppai:E1956_37470"/>
<comment type="similarity">
    <text evidence="2">Belongs to the FAD-binding monooxygenase family.</text>
</comment>
<dbReference type="PANTHER" id="PTHR43098">
    <property type="entry name" value="L-ORNITHINE N(5)-MONOOXYGENASE-RELATED"/>
    <property type="match status" value="1"/>
</dbReference>
<evidence type="ECO:0000256" key="1">
    <source>
        <dbReference type="ARBA" id="ARBA00001974"/>
    </source>
</evidence>
<evidence type="ECO:0000256" key="3">
    <source>
        <dbReference type="ARBA" id="ARBA00022630"/>
    </source>
</evidence>
<protein>
    <submittedName>
        <fullName evidence="8">NAD(P)/FAD-dependent oxidoreductase</fullName>
    </submittedName>
</protein>
<evidence type="ECO:0000256" key="2">
    <source>
        <dbReference type="ARBA" id="ARBA00010139"/>
    </source>
</evidence>
<gene>
    <name evidence="8" type="ORF">E1956_37470</name>
</gene>
<comment type="cofactor">
    <cofactor evidence="1">
        <name>FAD</name>
        <dbReference type="ChEBI" id="CHEBI:57692"/>
    </cofactor>
</comment>
<dbReference type="EMBL" id="CP038151">
    <property type="protein sequence ID" value="QBR02894.1"/>
    <property type="molecule type" value="Genomic_DNA"/>
</dbReference>
<evidence type="ECO:0000256" key="5">
    <source>
        <dbReference type="ARBA" id="ARBA00022857"/>
    </source>
</evidence>
<keyword evidence="6" id="KW-0560">Oxidoreductase</keyword>
<keyword evidence="7" id="KW-0503">Monooxygenase</keyword>
<organism evidence="8 9">
    <name type="scientific">Paraburkholderia pallida</name>
    <dbReference type="NCBI Taxonomy" id="2547399"/>
    <lineage>
        <taxon>Bacteria</taxon>
        <taxon>Pseudomonadati</taxon>
        <taxon>Pseudomonadota</taxon>
        <taxon>Betaproteobacteria</taxon>
        <taxon>Burkholderiales</taxon>
        <taxon>Burkholderiaceae</taxon>
        <taxon>Paraburkholderia</taxon>
    </lineage>
</organism>
<accession>A0A4P7D7Z0</accession>
<evidence type="ECO:0000313" key="9">
    <source>
        <dbReference type="Proteomes" id="UP000295727"/>
    </source>
</evidence>
<keyword evidence="9" id="KW-1185">Reference proteome</keyword>
<evidence type="ECO:0000256" key="7">
    <source>
        <dbReference type="ARBA" id="ARBA00023033"/>
    </source>
</evidence>